<feature type="region of interest" description="Disordered" evidence="3">
    <location>
        <begin position="317"/>
        <end position="340"/>
    </location>
</feature>
<dbReference type="OrthoDB" id="3676909at2"/>
<keyword evidence="2" id="KW-0479">Metal-binding</keyword>
<dbReference type="SFLD" id="SFLDS00005">
    <property type="entry name" value="Isoprenoid_Synthase_Type_I"/>
    <property type="match status" value="1"/>
</dbReference>
<evidence type="ECO:0000313" key="5">
    <source>
        <dbReference type="Proteomes" id="UP000267900"/>
    </source>
</evidence>
<protein>
    <recommendedName>
        <fullName evidence="2">Terpene synthase</fullName>
        <ecNumber evidence="2">4.2.3.-</ecNumber>
    </recommendedName>
</protein>
<dbReference type="EC" id="4.2.3.-" evidence="2"/>
<reference evidence="4 5" key="1">
    <citation type="submission" date="2018-12" db="EMBL/GenBank/DDBJ databases">
        <title>The whole draft genome of Streptomyce luteoverticillatus CGMCC 15060.</title>
        <authorList>
            <person name="Feng Z."/>
            <person name="Chen G."/>
            <person name="Zhang J."/>
            <person name="Zhu H."/>
            <person name="Yu X."/>
            <person name="Zhang W."/>
            <person name="Zhang X."/>
        </authorList>
    </citation>
    <scope>NUCLEOTIDE SEQUENCE [LARGE SCALE GENOMIC DNA]</scope>
    <source>
        <strain evidence="4 5">CGMCC 15060</strain>
    </source>
</reference>
<keyword evidence="2" id="KW-0460">Magnesium</keyword>
<dbReference type="SFLD" id="SFLDG01020">
    <property type="entry name" value="Terpene_Cyclase_Like_2"/>
    <property type="match status" value="1"/>
</dbReference>
<dbReference type="Proteomes" id="UP000267900">
    <property type="component" value="Chromosome"/>
</dbReference>
<dbReference type="GO" id="GO:0046872">
    <property type="term" value="F:metal ion binding"/>
    <property type="evidence" value="ECO:0007669"/>
    <property type="project" value="UniProtKB-KW"/>
</dbReference>
<comment type="cofactor">
    <cofactor evidence="2">
        <name>Mg(2+)</name>
        <dbReference type="ChEBI" id="CHEBI:18420"/>
    </cofactor>
</comment>
<organism evidence="4 5">
    <name type="scientific">Streptomyces luteoverticillatus</name>
    <name type="common">Streptoverticillium luteoverticillatus</name>
    <dbReference type="NCBI Taxonomy" id="66425"/>
    <lineage>
        <taxon>Bacteria</taxon>
        <taxon>Bacillati</taxon>
        <taxon>Actinomycetota</taxon>
        <taxon>Actinomycetes</taxon>
        <taxon>Kitasatosporales</taxon>
        <taxon>Streptomycetaceae</taxon>
        <taxon>Streptomyces</taxon>
    </lineage>
</organism>
<evidence type="ECO:0000256" key="2">
    <source>
        <dbReference type="RuleBase" id="RU366034"/>
    </source>
</evidence>
<dbReference type="RefSeq" id="WP_126917432.1">
    <property type="nucleotide sequence ID" value="NZ_CP034587.1"/>
</dbReference>
<sequence length="340" mass="38049">MSVDPGPPAPVQTPDPVPFPRRISPDFRAAHDRHLAWPKSFGFLSSEAAEAHHLRGQFPLIAAMFYPNATGSELDLGVDQQSWYFLFDDALDEEWGRSPERVRHLVGLVKEGTSGEASPLPLAGAFADMRRRSCQDMPEDWIQRSAAHWSSYLDHHVHEARSRQTGAPMSLSTYLRVRRHTIGVAPVVDLAERLSSCVLPDHLYALPHLSVMREMTKTFIICDNDIVSLEKDTALGERNNLVLCLERDHGLSRAEAIDQALCRRAEALELFTGAHRALLGATATSHLDPAERDLLQRYCTEALRTTIRGAHDWHHASTRYHGQSAPPVPLTRPRSQDRSS</sequence>
<dbReference type="AlphaFoldDB" id="A0A3Q9G164"/>
<dbReference type="Pfam" id="PF19086">
    <property type="entry name" value="Terpene_syn_C_2"/>
    <property type="match status" value="1"/>
</dbReference>
<evidence type="ECO:0000256" key="3">
    <source>
        <dbReference type="SAM" id="MobiDB-lite"/>
    </source>
</evidence>
<accession>A0A3Q9G164</accession>
<dbReference type="EMBL" id="CP034587">
    <property type="protein sequence ID" value="AZQ74930.1"/>
    <property type="molecule type" value="Genomic_DNA"/>
</dbReference>
<keyword evidence="1 2" id="KW-0456">Lyase</keyword>
<dbReference type="InterPro" id="IPR008949">
    <property type="entry name" value="Isoprenoid_synthase_dom_sf"/>
</dbReference>
<dbReference type="Gene3D" id="1.10.600.10">
    <property type="entry name" value="Farnesyl Diphosphate Synthase"/>
    <property type="match status" value="1"/>
</dbReference>
<comment type="similarity">
    <text evidence="2">Belongs to the terpene synthase family.</text>
</comment>
<dbReference type="GO" id="GO:0010333">
    <property type="term" value="F:terpene synthase activity"/>
    <property type="evidence" value="ECO:0007669"/>
    <property type="project" value="InterPro"/>
</dbReference>
<dbReference type="PANTHER" id="PTHR35201:SF4">
    <property type="entry name" value="BETA-PINACENE SYNTHASE-RELATED"/>
    <property type="match status" value="1"/>
</dbReference>
<keyword evidence="5" id="KW-1185">Reference proteome</keyword>
<evidence type="ECO:0000313" key="4">
    <source>
        <dbReference type="EMBL" id="AZQ74930.1"/>
    </source>
</evidence>
<name>A0A3Q9G164_STRLT</name>
<gene>
    <name evidence="4" type="ORF">EKH77_30420</name>
</gene>
<proteinExistence type="inferred from homology"/>
<evidence type="ECO:0000256" key="1">
    <source>
        <dbReference type="ARBA" id="ARBA00023239"/>
    </source>
</evidence>
<dbReference type="SUPFAM" id="SSF48576">
    <property type="entry name" value="Terpenoid synthases"/>
    <property type="match status" value="1"/>
</dbReference>
<dbReference type="PANTHER" id="PTHR35201">
    <property type="entry name" value="TERPENE SYNTHASE"/>
    <property type="match status" value="1"/>
</dbReference>
<dbReference type="InterPro" id="IPR034686">
    <property type="entry name" value="Terpene_cyclase-like_2"/>
</dbReference>